<evidence type="ECO:0000313" key="5">
    <source>
        <dbReference type="Proteomes" id="UP000606922"/>
    </source>
</evidence>
<keyword evidence="5" id="KW-1185">Reference proteome</keyword>
<comment type="caution">
    <text evidence="4">The sequence shown here is derived from an EMBL/GenBank/DDBJ whole genome shotgun (WGS) entry which is preliminary data.</text>
</comment>
<dbReference type="PANTHER" id="PTHR46825:SF11">
    <property type="entry name" value="PENICILLIN-BINDING PROTEIN 4"/>
    <property type="match status" value="1"/>
</dbReference>
<dbReference type="Gene3D" id="3.40.710.10">
    <property type="entry name" value="DD-peptidase/beta-lactamase superfamily"/>
    <property type="match status" value="1"/>
</dbReference>
<dbReference type="EMBL" id="BMGB01000001">
    <property type="protein sequence ID" value="GGB09643.1"/>
    <property type="molecule type" value="Genomic_DNA"/>
</dbReference>
<accession>A0A916WLK3</accession>
<organism evidence="4 5">
    <name type="scientific">Conyzicola nivalis</name>
    <dbReference type="NCBI Taxonomy" id="1477021"/>
    <lineage>
        <taxon>Bacteria</taxon>
        <taxon>Bacillati</taxon>
        <taxon>Actinomycetota</taxon>
        <taxon>Actinomycetes</taxon>
        <taxon>Micrococcales</taxon>
        <taxon>Microbacteriaceae</taxon>
        <taxon>Conyzicola</taxon>
    </lineage>
</organism>
<keyword evidence="2" id="KW-0472">Membrane</keyword>
<protein>
    <submittedName>
        <fullName evidence="4">Penicillin-binding protein</fullName>
    </submittedName>
</protein>
<dbReference type="PANTHER" id="PTHR46825">
    <property type="entry name" value="D-ALANYL-D-ALANINE-CARBOXYPEPTIDASE/ENDOPEPTIDASE AMPH"/>
    <property type="match status" value="1"/>
</dbReference>
<sequence length="336" mass="36656">MDTAGLTEFLAQQQFSGVVLVRRGATTVFESATGLASRTTEAPITMDTRFDTASITKLFTSVGVLQQVAAGNLDLETSIHHYVDLAGTRIPIEVNLLNLLTHTSGLADDVDEENGDDYAEFWAALPVQEFLETADFLPLFVNKEPLADPGDEVAFINVGYILAGLALERVTGVPYRQYIRDEVFAPAGMTASDFFDRREGVPGVAEGWDRTENGEWEHNLLAYPPIGTPDGGAHSTAGDLVKFFEAVRGGVLLNKEYTDEFLLPQVELDEETAYGFGLEFDLDEEGSVRSYFQDGINAGASGILRHYVEEGLDVVVLSNSEDGAWDVITELDDRVA</sequence>
<name>A0A916WLK3_9MICO</name>
<reference evidence="4" key="2">
    <citation type="submission" date="2020-09" db="EMBL/GenBank/DDBJ databases">
        <authorList>
            <person name="Sun Q."/>
            <person name="Zhou Y."/>
        </authorList>
    </citation>
    <scope>NUCLEOTIDE SEQUENCE</scope>
    <source>
        <strain evidence="4">CGMCC 1.12813</strain>
    </source>
</reference>
<dbReference type="RefSeq" id="WP_188510937.1">
    <property type="nucleotide sequence ID" value="NZ_BMGB01000001.1"/>
</dbReference>
<feature type="domain" description="Beta-lactamase-related" evidence="3">
    <location>
        <begin position="7"/>
        <end position="327"/>
    </location>
</feature>
<evidence type="ECO:0000256" key="2">
    <source>
        <dbReference type="ARBA" id="ARBA00023136"/>
    </source>
</evidence>
<dbReference type="InterPro" id="IPR001466">
    <property type="entry name" value="Beta-lactam-related"/>
</dbReference>
<comment type="subcellular location">
    <subcellularLocation>
        <location evidence="1">Membrane</location>
    </subcellularLocation>
</comment>
<dbReference type="InterPro" id="IPR012338">
    <property type="entry name" value="Beta-lactam/transpept-like"/>
</dbReference>
<reference evidence="4" key="1">
    <citation type="journal article" date="2014" name="Int. J. Syst. Evol. Microbiol.">
        <title>Complete genome sequence of Corynebacterium casei LMG S-19264T (=DSM 44701T), isolated from a smear-ripened cheese.</title>
        <authorList>
            <consortium name="US DOE Joint Genome Institute (JGI-PGF)"/>
            <person name="Walter F."/>
            <person name="Albersmeier A."/>
            <person name="Kalinowski J."/>
            <person name="Ruckert C."/>
        </authorList>
    </citation>
    <scope>NUCLEOTIDE SEQUENCE</scope>
    <source>
        <strain evidence="4">CGMCC 1.12813</strain>
    </source>
</reference>
<evidence type="ECO:0000313" key="4">
    <source>
        <dbReference type="EMBL" id="GGB09643.1"/>
    </source>
</evidence>
<dbReference type="Pfam" id="PF00144">
    <property type="entry name" value="Beta-lactamase"/>
    <property type="match status" value="1"/>
</dbReference>
<dbReference type="Proteomes" id="UP000606922">
    <property type="component" value="Unassembled WGS sequence"/>
</dbReference>
<dbReference type="SUPFAM" id="SSF56601">
    <property type="entry name" value="beta-lactamase/transpeptidase-like"/>
    <property type="match status" value="1"/>
</dbReference>
<dbReference type="GO" id="GO:0016020">
    <property type="term" value="C:membrane"/>
    <property type="evidence" value="ECO:0007669"/>
    <property type="project" value="UniProtKB-SubCell"/>
</dbReference>
<dbReference type="InterPro" id="IPR050491">
    <property type="entry name" value="AmpC-like"/>
</dbReference>
<proteinExistence type="predicted"/>
<evidence type="ECO:0000256" key="1">
    <source>
        <dbReference type="ARBA" id="ARBA00004370"/>
    </source>
</evidence>
<dbReference type="AlphaFoldDB" id="A0A916WLK3"/>
<evidence type="ECO:0000259" key="3">
    <source>
        <dbReference type="Pfam" id="PF00144"/>
    </source>
</evidence>
<gene>
    <name evidence="4" type="ORF">GCM10010979_25320</name>
</gene>